<dbReference type="Proteomes" id="UP000006534">
    <property type="component" value="Segment"/>
</dbReference>
<proteinExistence type="predicted"/>
<gene>
    <name evidence="1" type="ORF">Syn1_083</name>
</gene>
<sequence length="29" mass="3263">MRVIKWFGRSPQATPSHGFVSMMTRASPV</sequence>
<protein>
    <submittedName>
        <fullName evidence="1">Uncharacterized protein</fullName>
    </submittedName>
</protein>
<evidence type="ECO:0000313" key="2">
    <source>
        <dbReference type="Proteomes" id="UP000006534"/>
    </source>
</evidence>
<accession>E3SPG8</accession>
<keyword evidence="2" id="KW-1185">Reference proteome</keyword>
<organism evidence="1 2">
    <name type="scientific">Prochlorococcus phage Syn1</name>
    <dbReference type="NCBI Taxonomy" id="444861"/>
    <lineage>
        <taxon>Viruses</taxon>
        <taxon>Duplodnaviria</taxon>
        <taxon>Heunggongvirae</taxon>
        <taxon>Uroviricota</taxon>
        <taxon>Caudoviricetes</taxon>
        <taxon>Pantevenvirales</taxon>
        <taxon>Kyanoviridae</taxon>
        <taxon>Vellamovirus</taxon>
        <taxon>Vellamovirus syn1</taxon>
    </lineage>
</organism>
<dbReference type="GeneID" id="10328975"/>
<dbReference type="KEGG" id="vg:10328975"/>
<evidence type="ECO:0000313" key="1">
    <source>
        <dbReference type="EMBL" id="ADO99184.1"/>
    </source>
</evidence>
<dbReference type="RefSeq" id="YP_004324454.1">
    <property type="nucleotide sequence ID" value="NC_015288.1"/>
</dbReference>
<dbReference type="EMBL" id="GU071105">
    <property type="protein sequence ID" value="ADO99184.1"/>
    <property type="molecule type" value="Genomic_DNA"/>
</dbReference>
<reference evidence="1 2" key="1">
    <citation type="journal article" date="2010" name="Environ. Microbiol.">
        <title>Genomic analysis of oceanic cyanobacterial myoviruses compared with T4-like myoviruses from diverse hosts and environments.</title>
        <authorList>
            <person name="Sullivan M.B."/>
            <person name="Huang K.H."/>
            <person name="Ignacio-Espinoza J.C."/>
            <person name="Berlin A.M."/>
            <person name="Kelly L."/>
            <person name="Weigele P.R."/>
            <person name="DeFrancesco A.S."/>
            <person name="Kern S.E."/>
            <person name="Thompson L.R."/>
            <person name="Young S."/>
            <person name="Yandava C."/>
            <person name="Fu R."/>
            <person name="Krastins B."/>
            <person name="Chase M."/>
            <person name="Sarracino D."/>
            <person name="Osburne M.S."/>
            <person name="Henn M.R."/>
            <person name="Chisholm S.W."/>
        </authorList>
    </citation>
    <scope>NUCLEOTIDE SEQUENCE [LARGE SCALE GENOMIC DNA]</scope>
    <source>
        <strain evidence="1">Syn1</strain>
    </source>
</reference>
<name>E3SPG8_9CAUD</name>